<feature type="domain" description="Reverse transcriptase Ty1/copia-type" evidence="2">
    <location>
        <begin position="65"/>
        <end position="137"/>
    </location>
</feature>
<reference evidence="3" key="2">
    <citation type="submission" date="2022-01" db="EMBL/GenBank/DDBJ databases">
        <authorList>
            <person name="Yamashiro T."/>
            <person name="Shiraishi A."/>
            <person name="Satake H."/>
            <person name="Nakayama K."/>
        </authorList>
    </citation>
    <scope>NUCLEOTIDE SEQUENCE</scope>
</reference>
<dbReference type="Pfam" id="PF07727">
    <property type="entry name" value="RVT_2"/>
    <property type="match status" value="2"/>
</dbReference>
<keyword evidence="4" id="KW-1185">Reference proteome</keyword>
<proteinExistence type="predicted"/>
<feature type="region of interest" description="Disordered" evidence="1">
    <location>
        <begin position="529"/>
        <end position="550"/>
    </location>
</feature>
<evidence type="ECO:0000313" key="4">
    <source>
        <dbReference type="Proteomes" id="UP001151760"/>
    </source>
</evidence>
<evidence type="ECO:0000313" key="3">
    <source>
        <dbReference type="EMBL" id="GJT98902.1"/>
    </source>
</evidence>
<organism evidence="3 4">
    <name type="scientific">Tanacetum coccineum</name>
    <dbReference type="NCBI Taxonomy" id="301880"/>
    <lineage>
        <taxon>Eukaryota</taxon>
        <taxon>Viridiplantae</taxon>
        <taxon>Streptophyta</taxon>
        <taxon>Embryophyta</taxon>
        <taxon>Tracheophyta</taxon>
        <taxon>Spermatophyta</taxon>
        <taxon>Magnoliopsida</taxon>
        <taxon>eudicotyledons</taxon>
        <taxon>Gunneridae</taxon>
        <taxon>Pentapetalae</taxon>
        <taxon>asterids</taxon>
        <taxon>campanulids</taxon>
        <taxon>Asterales</taxon>
        <taxon>Asteraceae</taxon>
        <taxon>Asteroideae</taxon>
        <taxon>Anthemideae</taxon>
        <taxon>Anthemidinae</taxon>
        <taxon>Tanacetum</taxon>
    </lineage>
</organism>
<dbReference type="EMBL" id="BQNB010020718">
    <property type="protein sequence ID" value="GJT98902.1"/>
    <property type="molecule type" value="Genomic_DNA"/>
</dbReference>
<gene>
    <name evidence="3" type="ORF">Tco_1094420</name>
</gene>
<protein>
    <submittedName>
        <fullName evidence="3">Retrovirus-related pol polyprotein from transposon TNT 1-94</fullName>
    </submittedName>
</protein>
<dbReference type="Proteomes" id="UP001151760">
    <property type="component" value="Unassembled WGS sequence"/>
</dbReference>
<feature type="compositionally biased region" description="Basic residues" evidence="1">
    <location>
        <begin position="465"/>
        <end position="475"/>
    </location>
</feature>
<sequence length="550" mass="63884">MPYPSKKIRRIRACTSQETTKNSSTIRRIQKTSIRRIQDIVINILEDIERGPYSKKPPICRIHLNRYADSFAPVARLEVVRMFVAYAAHKNFTICQMDVKTAFLNGLLKEEVFVSQPDRFVDPDFPNHVYHLKKALFAKLMKDNFEISMMGKMKFFLGLQIHQSPRGIFINQSQYTMELLRKHEMVKCDTVTTPMATAKIDANLQDLARCLDDYKSTSRRLQFLGDKLVNWSSKKQDCTAMSTVEAELFYMAQQIITAAQLVPKFQGIRRCNNYDMLQSIPCSSECKILWKTVSKVPDTKDTIKFKLNTQYITYTVDMFRDTLHLLVETPDNPFVAPVNIEIIEYFMQSVGYQDVVDKVSAFYTKFLAQPWQTMFKCGFNNFIFQNKDVIQYPRFTKLIIADLMKKFPSIPPRLEEDYHSIKDDILLVRTHRTTPRYYRTPTLTAASPQEKMRKQSVRETSSPRKFLKATIKQKKQSTTPIPPASDDRERDEIVEANLLSLTLHKTALAAEAQENVAKVQEKLAEEEIEKMVEGEEDEESYESEFFDSKL</sequence>
<evidence type="ECO:0000256" key="1">
    <source>
        <dbReference type="SAM" id="MobiDB-lite"/>
    </source>
</evidence>
<evidence type="ECO:0000259" key="2">
    <source>
        <dbReference type="Pfam" id="PF07727"/>
    </source>
</evidence>
<name>A0ABQ5IHU5_9ASTR</name>
<feature type="compositionally biased region" description="Acidic residues" evidence="1">
    <location>
        <begin position="534"/>
        <end position="550"/>
    </location>
</feature>
<feature type="region of interest" description="Disordered" evidence="1">
    <location>
        <begin position="465"/>
        <end position="490"/>
    </location>
</feature>
<accession>A0ABQ5IHU5</accession>
<reference evidence="3" key="1">
    <citation type="journal article" date="2022" name="Int. J. Mol. Sci.">
        <title>Draft Genome of Tanacetum Coccineum: Genomic Comparison of Closely Related Tanacetum-Family Plants.</title>
        <authorList>
            <person name="Yamashiro T."/>
            <person name="Shiraishi A."/>
            <person name="Nakayama K."/>
            <person name="Satake H."/>
        </authorList>
    </citation>
    <scope>NUCLEOTIDE SEQUENCE</scope>
</reference>
<dbReference type="InterPro" id="IPR013103">
    <property type="entry name" value="RVT_2"/>
</dbReference>
<feature type="domain" description="Reverse transcriptase Ty1/copia-type" evidence="2">
    <location>
        <begin position="138"/>
        <end position="196"/>
    </location>
</feature>
<comment type="caution">
    <text evidence="3">The sequence shown here is derived from an EMBL/GenBank/DDBJ whole genome shotgun (WGS) entry which is preliminary data.</text>
</comment>